<sequence length="323" mass="35873">MSLVPAEVARIVRRIFAERGHAWLDDLPRLVEDRCREWRLEVTGPAFTGGTHSYVAPVNRADGTAAVLKVPVVDEWNVAEPTALYHYGGEGAVLLYEYDADSGAMLLERADPGEPLVSQEHVATAHREGLPEHAGDVEFAARLYRRLWRVPGPAPADLPPIPTVVDQAADWAELFAGYRGDDIPAPMLREAERLCRVLTVPDGPVGVANMDNHLGNIVSARREPWLLIDPKPKLGERAFDAGYLLRIQLETTPTEVSAVEYTIRTAEWLEVDPRRAHAWAFVRSMEDLYWGLDEDDADFVRNMSAVAEVLFATADRIPGKPVV</sequence>
<evidence type="ECO:0000313" key="2">
    <source>
        <dbReference type="Proteomes" id="UP000321617"/>
    </source>
</evidence>
<gene>
    <name evidence="1" type="ORF">LX16_0054</name>
</gene>
<dbReference type="Pfam" id="PF04655">
    <property type="entry name" value="APH_6_hur"/>
    <property type="match status" value="1"/>
</dbReference>
<dbReference type="AlphaFoldDB" id="A0A562VGZ5"/>
<comment type="caution">
    <text evidence="1">The sequence shown here is derived from an EMBL/GenBank/DDBJ whole genome shotgun (WGS) entry which is preliminary data.</text>
</comment>
<dbReference type="RefSeq" id="WP_147131225.1">
    <property type="nucleotide sequence ID" value="NZ_BAABIJ010000009.1"/>
</dbReference>
<dbReference type="EMBL" id="VLLL01000001">
    <property type="protein sequence ID" value="TWJ17138.1"/>
    <property type="molecule type" value="Genomic_DNA"/>
</dbReference>
<keyword evidence="1" id="KW-0808">Transferase</keyword>
<dbReference type="GO" id="GO:0016773">
    <property type="term" value="F:phosphotransferase activity, alcohol group as acceptor"/>
    <property type="evidence" value="ECO:0007669"/>
    <property type="project" value="InterPro"/>
</dbReference>
<dbReference type="Proteomes" id="UP000321617">
    <property type="component" value="Unassembled WGS sequence"/>
</dbReference>
<keyword evidence="2" id="KW-1185">Reference proteome</keyword>
<dbReference type="SUPFAM" id="SSF56112">
    <property type="entry name" value="Protein kinase-like (PK-like)"/>
    <property type="match status" value="1"/>
</dbReference>
<dbReference type="InterPro" id="IPR006748">
    <property type="entry name" value="NH2Glyco/OHUrea_AB-resist_kin"/>
</dbReference>
<dbReference type="GO" id="GO:0016301">
    <property type="term" value="F:kinase activity"/>
    <property type="evidence" value="ECO:0007669"/>
    <property type="project" value="UniProtKB-KW"/>
</dbReference>
<name>A0A562VGZ5_9ACTN</name>
<keyword evidence="1" id="KW-0418">Kinase</keyword>
<dbReference type="OrthoDB" id="3638028at2"/>
<dbReference type="GO" id="GO:0019748">
    <property type="term" value="P:secondary metabolic process"/>
    <property type="evidence" value="ECO:0007669"/>
    <property type="project" value="InterPro"/>
</dbReference>
<dbReference type="InterPro" id="IPR011009">
    <property type="entry name" value="Kinase-like_dom_sf"/>
</dbReference>
<evidence type="ECO:0000313" key="1">
    <source>
        <dbReference type="EMBL" id="TWJ17138.1"/>
    </source>
</evidence>
<protein>
    <submittedName>
        <fullName evidence="1">Streptomycin 6-kinase</fullName>
    </submittedName>
</protein>
<reference evidence="1 2" key="1">
    <citation type="journal article" date="2013" name="Stand. Genomic Sci.">
        <title>Genomic Encyclopedia of Type Strains, Phase I: The one thousand microbial genomes (KMG-I) project.</title>
        <authorList>
            <person name="Kyrpides N.C."/>
            <person name="Woyke T."/>
            <person name="Eisen J.A."/>
            <person name="Garrity G."/>
            <person name="Lilburn T.G."/>
            <person name="Beck B.J."/>
            <person name="Whitman W.B."/>
            <person name="Hugenholtz P."/>
            <person name="Klenk H.P."/>
        </authorList>
    </citation>
    <scope>NUCLEOTIDE SEQUENCE [LARGE SCALE GENOMIC DNA]</scope>
    <source>
        <strain evidence="1 2">DSM 45044</strain>
    </source>
</reference>
<accession>A0A562VGZ5</accession>
<organism evidence="1 2">
    <name type="scientific">Stackebrandtia albiflava</name>
    <dbReference type="NCBI Taxonomy" id="406432"/>
    <lineage>
        <taxon>Bacteria</taxon>
        <taxon>Bacillati</taxon>
        <taxon>Actinomycetota</taxon>
        <taxon>Actinomycetes</taxon>
        <taxon>Glycomycetales</taxon>
        <taxon>Glycomycetaceae</taxon>
        <taxon>Stackebrandtia</taxon>
    </lineage>
</organism>
<proteinExistence type="predicted"/>